<dbReference type="PROSITE" id="PS50172">
    <property type="entry name" value="BRCT"/>
    <property type="match status" value="1"/>
</dbReference>
<dbReference type="Gene3D" id="3.40.50.410">
    <property type="entry name" value="von Willebrand factor, type A domain"/>
    <property type="match status" value="1"/>
</dbReference>
<evidence type="ECO:0000259" key="3">
    <source>
        <dbReference type="PROSITE" id="PS50172"/>
    </source>
</evidence>
<keyword evidence="1" id="KW-0328">Glycosyltransferase</keyword>
<feature type="region of interest" description="Disordered" evidence="2">
    <location>
        <begin position="1707"/>
        <end position="1743"/>
    </location>
</feature>
<dbReference type="Pfam" id="PF00644">
    <property type="entry name" value="PARP"/>
    <property type="match status" value="1"/>
</dbReference>
<feature type="compositionally biased region" description="Basic and acidic residues" evidence="2">
    <location>
        <begin position="1712"/>
        <end position="1724"/>
    </location>
</feature>
<keyword evidence="8" id="KW-1185">Reference proteome</keyword>
<feature type="domain" description="PARP catalytic" evidence="5">
    <location>
        <begin position="587"/>
        <end position="792"/>
    </location>
</feature>
<proteinExistence type="predicted"/>
<sequence length="2363" mass="261819">MADRSRLGIHVDGKRTLTNLCASKMCTDVSSSDQLKANLGTTGINKAVKQCTNLSGGLIDGNLASKLLHSLIAGESSLLSSNTISMSGIKVTATPHLDHFTSKSGIKSSIVSSLTSSHYSTASGLKDDHQNLMSGLGGAHLGIEKSDSDSHAVSMHPRKGLAPLSSKMNITTGGCVLDAIGLDAAGKLNQDKIKINPKSLNKGNTRTPLPAVFANCQFALDLSMNMSFSEKTNLRKAITSHGGIVSFIVTKKSTHVLCGDPKKADMSYKCKMATKYGIPIICLDYVRDCIDKGRLLNTDGYLLLGKNKAEELKLGKISASRQQRQEKKQKVRSQFNVKNVKKWTFGEKDCPVFDEENYQIAKYAMFKKLDKSTETTMFCVLELHVVDLKVEGTSEHRFRVFCHHGTLHDVEEGQDGNKEFRFAQTSEEVVAIYVHQYHEQMKPPESMTLTFDLFSRHVGSKKFQQMMEEIGAECGVISPAVSGLVNYVWEEAVGNLQHNLRGPLTSIKTEQIDKAEGILKQMREAVDEDNTMRLNELKDEFYKEIPYQQTVSISNINKAWISRTFDLCQLIRDLIAVSEATDWSAKPSDEAKYRALRCNIEHLESTSPEYKTIKDYLMHSIEGGMSLKIERIFHVYRSAETSNFRMDLEPRRLLFHSSRVENFMGILSRGLLMPRVVVDDHGGKRTDPGMLGSGIYFAEAGSTSAGYSSPGKTKGTRLMLINEVALGSCFGTTKFNKSLAEPPEGYQSVHGIKVTENCPSDFKADEYVVYNTNQQKIKYLVEFTLPGDIIIAQDVGSVLHNQQLFVGKMDSDDVEDLLLKEVDLKDVANVIDPVSKVKAGLVSSGDAPVDLKQVHISARLLDMVSQVVVIQEYSNNSSVPLEAKYVFPLDEMAVVCGFEAFINGKHIIGEVKEKETAHKEYKKAISEGHGAYLMDQDEETPDVFTISVGNLPPWATVFIKITYVAELQVEDELISFRLPGSVAPWSKDAALQDQTQSDLATVEVKQGRTSLLVSVEMPFDIRTIECPTHKIMLMKTLTKAVVEMCNGQSLSDGFQLLIGLAEIHVPRMWVERKDTDSDHQACMLSFFPEFEASQDEESDVIFLLDLSNSMKGAALTQAKKVLLLTLAHIPKQWTFNVIVFGTGYRELFPGGVCKTPENVKKVEKFVQGLKADMGNTEALRPLHSLYLLKRESSLRNVFLITDGHVNNEEITLAEIHCHCQNTRIFTFGVSSTANRHLLRALARMGGGAFEFFDPKSKSKWEGKVKSQISKAGHIGLTSIYVHWEQYDSDVAAPVQAPKHINAIFSGSRQVIYGFVPNCTMATLKAQIDGQEVSTVVSTSDLNITEGKILHRLTARAIIRDWEDGLLSLDRADQEIMKATTKNMIIELSREYSIVTQFTSFVAIEKRDEDKEVDESELLNMSDLIKRESVDFYQTMKSLFPFSTFIDESKALLKACCISSEEYKEDQSMEVLEDLKLLAADMDAELQAQNSQLDTMEEYNTFSGYDDVYNDVGEAEWGGGGGGMSFPSAAMRMNLESEEFLDAYGESEGGVGGGGGGFDSLETNESFANAEFNFESGFNEGGEEEIKDFYQMTNSLDLQYAEELYESMGFGDGDEVTQSAQTWSKDEITPDSFARMPSTSIPVAYATGLLYKPREMTRDTAEQAQEEKKASSPVLFEFKSNQIQSCSTSLRSRKSADEIEEKARPFYFSHGGRSADKGMFDVDKEKKRRKKQAQEERKVSSPIQPELDIIQGHGLSPTELVQEQVQEERKAPSPVQPVLHTIQRHGLSPTLDIKSFSRSADETIEVAGPPPPPKSTSLRTDEIKEVTRLIGRAAMRKQSHMEGRLSSLVQPPVILMSSANSLGLSSDSLSTRHVASKMSKEGEAIHPRSASPSRSMYGVTPLDVREHLKLDFPGKKETPQDGTLCGSLALGLPEIHSTPMFESALSHSHIPVDGHDTLQRQPVFAFGASKPSTATASFASQQMFKEVETFAYAAPKSFVTFGSQPSEKLSQNETAYGFGVPDKSSQLVLQSSTTDRFEPFIPTGQVIGKFKEPQPQPPVLKPPQPPPSSPPPYLLGSLKGFLGRKQFLPTPLPKLQHIKSLDESSLTNSAFNIADIQKAPPPPPPPLSMTLHKRFEVAEMTGTFQRIQSRSLARMEHEPLLGSLGIMKESLSMEGDTLGEAVTTDLGCYGIGVNVECIAVRPMKGLPASTVECIMKLQKEDGHWEFDADLEQILGVDKNLCLHILYTAGLKSMGDSAIQVIIQLTATLIVLLSIYKQLFPSSHLINLRQVDQQNNMYNKIWTAMSKLGFGQQFVNAIAYCNRMKRQHSLVPATLELGKSWEEMVGRMLNIHCDKSDIQTQSDFI</sequence>
<dbReference type="InterPro" id="IPR036465">
    <property type="entry name" value="vWFA_dom_sf"/>
</dbReference>
<dbReference type="InterPro" id="IPR036420">
    <property type="entry name" value="BRCT_dom_sf"/>
</dbReference>
<dbReference type="InterPro" id="IPR002035">
    <property type="entry name" value="VWF_A"/>
</dbReference>
<accession>A0AAE0SKK7</accession>
<evidence type="ECO:0000256" key="1">
    <source>
        <dbReference type="RuleBase" id="RU362114"/>
    </source>
</evidence>
<dbReference type="SMART" id="SM00292">
    <property type="entry name" value="BRCT"/>
    <property type="match status" value="1"/>
</dbReference>
<dbReference type="Pfam" id="PF08487">
    <property type="entry name" value="VIT"/>
    <property type="match status" value="1"/>
</dbReference>
<dbReference type="InterPro" id="IPR001357">
    <property type="entry name" value="BRCT_dom"/>
</dbReference>
<dbReference type="InterPro" id="IPR031273">
    <property type="entry name" value="PARP4"/>
</dbReference>
<dbReference type="Pfam" id="PF26156">
    <property type="entry name" value="PARP4_MVP-ID"/>
    <property type="match status" value="1"/>
</dbReference>
<evidence type="ECO:0000259" key="5">
    <source>
        <dbReference type="PROSITE" id="PS51059"/>
    </source>
</evidence>
<dbReference type="Proteomes" id="UP001195483">
    <property type="component" value="Unassembled WGS sequence"/>
</dbReference>
<keyword evidence="1" id="KW-0808">Transferase</keyword>
<reference evidence="7" key="1">
    <citation type="journal article" date="2021" name="Genome Biol. Evol.">
        <title>A High-Quality Reference Genome for a Parasitic Bivalve with Doubly Uniparental Inheritance (Bivalvia: Unionida).</title>
        <authorList>
            <person name="Smith C.H."/>
        </authorList>
    </citation>
    <scope>NUCLEOTIDE SEQUENCE</scope>
    <source>
        <strain evidence="7">CHS0354</strain>
    </source>
</reference>
<dbReference type="InterPro" id="IPR058904">
    <property type="entry name" value="PARP4_MVP-ID"/>
</dbReference>
<reference evidence="7" key="3">
    <citation type="submission" date="2023-05" db="EMBL/GenBank/DDBJ databases">
        <authorList>
            <person name="Smith C.H."/>
        </authorList>
    </citation>
    <scope>NUCLEOTIDE SEQUENCE</scope>
    <source>
        <strain evidence="7">CHS0354</strain>
        <tissue evidence="7">Mantle</tissue>
    </source>
</reference>
<evidence type="ECO:0000259" key="4">
    <source>
        <dbReference type="PROSITE" id="PS50234"/>
    </source>
</evidence>
<dbReference type="SUPFAM" id="SSF53300">
    <property type="entry name" value="vWA-like"/>
    <property type="match status" value="1"/>
</dbReference>
<dbReference type="GO" id="GO:0005737">
    <property type="term" value="C:cytoplasm"/>
    <property type="evidence" value="ECO:0007669"/>
    <property type="project" value="TreeGrafter"/>
</dbReference>
<dbReference type="PROSITE" id="PS51468">
    <property type="entry name" value="VIT"/>
    <property type="match status" value="1"/>
</dbReference>
<dbReference type="GO" id="GO:0003950">
    <property type="term" value="F:NAD+ poly-ADP-ribosyltransferase activity"/>
    <property type="evidence" value="ECO:0007669"/>
    <property type="project" value="UniProtKB-UniRule"/>
</dbReference>
<dbReference type="InterPro" id="IPR013694">
    <property type="entry name" value="VIT"/>
</dbReference>
<dbReference type="PROSITE" id="PS50234">
    <property type="entry name" value="VWFA"/>
    <property type="match status" value="1"/>
</dbReference>
<comment type="caution">
    <text evidence="7">The sequence shown here is derived from an EMBL/GenBank/DDBJ whole genome shotgun (WGS) entry which is preliminary data.</text>
</comment>
<dbReference type="Gene3D" id="3.90.228.10">
    <property type="match status" value="1"/>
</dbReference>
<dbReference type="SMART" id="SM00609">
    <property type="entry name" value="VIT"/>
    <property type="match status" value="1"/>
</dbReference>
<dbReference type="Pfam" id="PF13768">
    <property type="entry name" value="VWA_3"/>
    <property type="match status" value="1"/>
</dbReference>
<evidence type="ECO:0000256" key="2">
    <source>
        <dbReference type="SAM" id="MobiDB-lite"/>
    </source>
</evidence>
<evidence type="ECO:0000313" key="8">
    <source>
        <dbReference type="Proteomes" id="UP001195483"/>
    </source>
</evidence>
<dbReference type="Gene3D" id="1.20.142.10">
    <property type="entry name" value="Poly(ADP-ribose) polymerase, regulatory domain"/>
    <property type="match status" value="1"/>
</dbReference>
<dbReference type="PROSITE" id="PS51059">
    <property type="entry name" value="PARP_CATALYTIC"/>
    <property type="match status" value="1"/>
</dbReference>
<dbReference type="SUPFAM" id="SSF52113">
    <property type="entry name" value="BRCT domain"/>
    <property type="match status" value="1"/>
</dbReference>
<dbReference type="SUPFAM" id="SSF47587">
    <property type="entry name" value="Domain of poly(ADP-ribose) polymerase"/>
    <property type="match status" value="1"/>
</dbReference>
<feature type="domain" description="VWFA" evidence="4">
    <location>
        <begin position="1099"/>
        <end position="1268"/>
    </location>
</feature>
<dbReference type="PANTHER" id="PTHR46530:SF1">
    <property type="entry name" value="PROTEIN MONO-ADP-RIBOSYLTRANSFERASE PARP4"/>
    <property type="match status" value="1"/>
</dbReference>
<organism evidence="7 8">
    <name type="scientific">Potamilus streckersoni</name>
    <dbReference type="NCBI Taxonomy" id="2493646"/>
    <lineage>
        <taxon>Eukaryota</taxon>
        <taxon>Metazoa</taxon>
        <taxon>Spiralia</taxon>
        <taxon>Lophotrochozoa</taxon>
        <taxon>Mollusca</taxon>
        <taxon>Bivalvia</taxon>
        <taxon>Autobranchia</taxon>
        <taxon>Heteroconchia</taxon>
        <taxon>Palaeoheterodonta</taxon>
        <taxon>Unionida</taxon>
        <taxon>Unionoidea</taxon>
        <taxon>Unionidae</taxon>
        <taxon>Ambleminae</taxon>
        <taxon>Lampsilini</taxon>
        <taxon>Potamilus</taxon>
    </lineage>
</organism>
<feature type="compositionally biased region" description="Pro residues" evidence="2">
    <location>
        <begin position="2053"/>
        <end position="2071"/>
    </location>
</feature>
<dbReference type="SMART" id="SM00327">
    <property type="entry name" value="VWA"/>
    <property type="match status" value="1"/>
</dbReference>
<dbReference type="InterPro" id="IPR036616">
    <property type="entry name" value="Poly(ADP-ribose)pol_reg_dom_sf"/>
</dbReference>
<dbReference type="Gene3D" id="3.40.50.10190">
    <property type="entry name" value="BRCT domain"/>
    <property type="match status" value="1"/>
</dbReference>
<name>A0AAE0SKK7_9BIVA</name>
<feature type="domain" description="VIT" evidence="6">
    <location>
        <begin position="835"/>
        <end position="965"/>
    </location>
</feature>
<dbReference type="InterPro" id="IPR012317">
    <property type="entry name" value="Poly(ADP-ribose)pol_cat_dom"/>
</dbReference>
<protein>
    <recommendedName>
        <fullName evidence="1">Poly [ADP-ribose] polymerase</fullName>
        <shortName evidence="1">PARP</shortName>
        <ecNumber evidence="1">2.4.2.-</ecNumber>
    </recommendedName>
</protein>
<dbReference type="EC" id="2.4.2.-" evidence="1"/>
<keyword evidence="1" id="KW-0520">NAD</keyword>
<gene>
    <name evidence="7" type="ORF">CHS0354_013571</name>
</gene>
<evidence type="ECO:0000313" key="7">
    <source>
        <dbReference type="EMBL" id="KAK3593675.1"/>
    </source>
</evidence>
<reference evidence="7" key="2">
    <citation type="journal article" date="2021" name="Genome Biol. Evol.">
        <title>Developing a high-quality reference genome for a parasitic bivalve with doubly uniparental inheritance (Bivalvia: Unionida).</title>
        <authorList>
            <person name="Smith C.H."/>
        </authorList>
    </citation>
    <scope>NUCLEOTIDE SEQUENCE</scope>
    <source>
        <strain evidence="7">CHS0354</strain>
        <tissue evidence="7">Mantle</tissue>
    </source>
</reference>
<feature type="region of interest" description="Disordered" evidence="2">
    <location>
        <begin position="2046"/>
        <end position="2071"/>
    </location>
</feature>
<dbReference type="CDD" id="cd17726">
    <property type="entry name" value="BRCT_PARP4_like"/>
    <property type="match status" value="1"/>
</dbReference>
<dbReference type="SUPFAM" id="SSF56399">
    <property type="entry name" value="ADP-ribosylation"/>
    <property type="match status" value="1"/>
</dbReference>
<dbReference type="EMBL" id="JAEAOA010000822">
    <property type="protein sequence ID" value="KAK3593675.1"/>
    <property type="molecule type" value="Genomic_DNA"/>
</dbReference>
<evidence type="ECO:0000259" key="6">
    <source>
        <dbReference type="PROSITE" id="PS51468"/>
    </source>
</evidence>
<dbReference type="PANTHER" id="PTHR46530">
    <property type="entry name" value="PROTEIN MONO-ADP-RIBOSYLTRANSFERASE PARP4"/>
    <property type="match status" value="1"/>
</dbReference>
<dbReference type="Pfam" id="PF00533">
    <property type="entry name" value="BRCT"/>
    <property type="match status" value="1"/>
</dbReference>
<feature type="domain" description="BRCT" evidence="3">
    <location>
        <begin position="208"/>
        <end position="303"/>
    </location>
</feature>